<dbReference type="GO" id="GO:0000974">
    <property type="term" value="C:Prp19 complex"/>
    <property type="evidence" value="ECO:0007669"/>
    <property type="project" value="TreeGrafter"/>
</dbReference>
<dbReference type="AlphaFoldDB" id="A0A9P6PZN9"/>
<dbReference type="EMBL" id="JAAAJB010000360">
    <property type="protein sequence ID" value="KAG0257464.1"/>
    <property type="molecule type" value="Genomic_DNA"/>
</dbReference>
<feature type="domain" description="Pre-mRNA-splicing factor Syf1/CRNKL1-like C-terminal HAT-repeats" evidence="14">
    <location>
        <begin position="371"/>
        <end position="759"/>
    </location>
</feature>
<protein>
    <recommendedName>
        <fullName evidence="10">Pre-mRNA-splicing factor SYF1</fullName>
    </recommendedName>
    <alternativeName>
        <fullName evidence="11">Pre-mRNA-splicing factor syf1</fullName>
    </alternativeName>
</protein>
<dbReference type="PANTHER" id="PTHR11246">
    <property type="entry name" value="PRE-MRNA SPLICING FACTOR"/>
    <property type="match status" value="1"/>
</dbReference>
<dbReference type="PANTHER" id="PTHR11246:SF5">
    <property type="entry name" value="PRE-MRNA-SPLICING FACTOR SYF1"/>
    <property type="match status" value="1"/>
</dbReference>
<feature type="compositionally biased region" description="Low complexity" evidence="12">
    <location>
        <begin position="738"/>
        <end position="751"/>
    </location>
</feature>
<dbReference type="OrthoDB" id="10067343at2759"/>
<accession>A0A9P6PZN9</accession>
<sequence length="809" mass="94325">MAREEAQIMISEQDLPYEEDLLRNPFSLRHWLRYIEHHIHSSPAQRFVVYERAVKELPGSYKLWKVYLDERRAYLAARKVPFVKAREEWESMPRIWTDYLEHLVATPRITKTRRTFDRALRALPITQHVRIWNLYLDWAKKIGGETALRVYKRYLKLEPHRGEEYVDLLISLKRYDEAAKRLCKLINDETFQSMHGKSHYQLWRDLCDMITTYPKEIKSIPVEKIIRSGIKRFTDQTGRLWNDLAKYWILLFHFEKARDVYEEALRSVMTVRDFTQVFDAYAEFEESVISAKMEAAEEAEEQGEPVDQLELDMRLMRLERLMERRPFLVNDVLLRQNPNSVHEWKKRVELWGDNAAKVVDTYTEAVITIHPKKADGKLHELWISFAKFYEEGGDIKSARTVFDKATKVNYKTVNDLADVWCEYAEMELRNDNYDDALRVMGQATVAPRQKNVSYNDETLSVQQRVFKSLRLWSFYVDLEESIGDVDSTKAVYDRILELKVANPQIIVNYANFLEENKYFEESYKVYQRGIDLFGYPIAFELWNIYLVKFMERYGGTKLERARDLFEQAVDKVPEKYAKPLYLLYGKMEEEHGLARHAMSIYDRATKAVAPADRAEMYHFYVAKAATMFGVTSTREIYERAIEVLADQDAREMCLRYAEMETRLGEVDRARGIFAHGSQFANPSVSPGYWKAWHDFEVQHGNEDTFKEMLRIKRSVQVQFNTDVSYISAQILAAKEKGAGAASTSSTTTAGGDAMQRLDRMTSGGPGERMFVKSTAHSVQPTTAEAESDRKAQAAPANPDEIAIDDDEDL</sequence>
<dbReference type="GO" id="GO:0000349">
    <property type="term" value="P:generation of catalytic spliceosome for first transesterification step"/>
    <property type="evidence" value="ECO:0007669"/>
    <property type="project" value="TreeGrafter"/>
</dbReference>
<dbReference type="GO" id="GO:0071007">
    <property type="term" value="C:U2-type catalytic step 2 spliceosome"/>
    <property type="evidence" value="ECO:0007669"/>
    <property type="project" value="TreeGrafter"/>
</dbReference>
<comment type="subunit">
    <text evidence="3">Associated with the spliceosome.</text>
</comment>
<dbReference type="InterPro" id="IPR055433">
    <property type="entry name" value="HAT_Syf1-like_N"/>
</dbReference>
<evidence type="ECO:0000256" key="11">
    <source>
        <dbReference type="ARBA" id="ARBA00067212"/>
    </source>
</evidence>
<feature type="compositionally biased region" description="Polar residues" evidence="12">
    <location>
        <begin position="774"/>
        <end position="784"/>
    </location>
</feature>
<evidence type="ECO:0000256" key="3">
    <source>
        <dbReference type="ARBA" id="ARBA00011524"/>
    </source>
</evidence>
<organism evidence="16 17">
    <name type="scientific">Actinomortierella ambigua</name>
    <dbReference type="NCBI Taxonomy" id="1343610"/>
    <lineage>
        <taxon>Eukaryota</taxon>
        <taxon>Fungi</taxon>
        <taxon>Fungi incertae sedis</taxon>
        <taxon>Mucoromycota</taxon>
        <taxon>Mortierellomycotina</taxon>
        <taxon>Mortierellomycetes</taxon>
        <taxon>Mortierellales</taxon>
        <taxon>Mortierellaceae</taxon>
        <taxon>Actinomortierella</taxon>
    </lineage>
</organism>
<keyword evidence="5" id="KW-0747">Spliceosome</keyword>
<keyword evidence="8" id="KW-0539">Nucleus</keyword>
<feature type="region of interest" description="Disordered" evidence="12">
    <location>
        <begin position="736"/>
        <end position="809"/>
    </location>
</feature>
<dbReference type="FunFam" id="1.25.40.10:FF:000137">
    <property type="entry name" value="Pre-mRNA-splicing factor syf1"/>
    <property type="match status" value="1"/>
</dbReference>
<evidence type="ECO:0000256" key="1">
    <source>
        <dbReference type="ARBA" id="ARBA00004123"/>
    </source>
</evidence>
<evidence type="ECO:0000256" key="12">
    <source>
        <dbReference type="SAM" id="MobiDB-lite"/>
    </source>
</evidence>
<dbReference type="FunFam" id="1.25.40.10:FF:000023">
    <property type="entry name" value="Pre-mRNA-splicing factor SYF1"/>
    <property type="match status" value="1"/>
</dbReference>
<gene>
    <name evidence="16" type="primary">SYF1</name>
    <name evidence="16" type="ORF">DFQ27_005132</name>
</gene>
<keyword evidence="7" id="KW-0508">mRNA splicing</keyword>
<dbReference type="FunFam" id="1.25.40.10:FF:000038">
    <property type="entry name" value="Putative pre-mRNA-splicing factor SYF1"/>
    <property type="match status" value="1"/>
</dbReference>
<keyword evidence="6" id="KW-0677">Repeat</keyword>
<feature type="domain" description="Pre-mRNA-splicing factor SYF1 central HAT repeats" evidence="13">
    <location>
        <begin position="163"/>
        <end position="369"/>
    </location>
</feature>
<evidence type="ECO:0000256" key="7">
    <source>
        <dbReference type="ARBA" id="ARBA00023187"/>
    </source>
</evidence>
<evidence type="ECO:0000259" key="14">
    <source>
        <dbReference type="Pfam" id="PF23231"/>
    </source>
</evidence>
<evidence type="ECO:0000256" key="2">
    <source>
        <dbReference type="ARBA" id="ARBA00008644"/>
    </source>
</evidence>
<dbReference type="Proteomes" id="UP000807716">
    <property type="component" value="Unassembled WGS sequence"/>
</dbReference>
<comment type="caution">
    <text evidence="16">The sequence shown here is derived from an EMBL/GenBank/DDBJ whole genome shotgun (WGS) entry which is preliminary data.</text>
</comment>
<name>A0A9P6PZN9_9FUNG</name>
<evidence type="ECO:0000256" key="5">
    <source>
        <dbReference type="ARBA" id="ARBA00022728"/>
    </source>
</evidence>
<comment type="similarity">
    <text evidence="2">Belongs to the crooked-neck family.</text>
</comment>
<dbReference type="SMART" id="SM00386">
    <property type="entry name" value="HAT"/>
    <property type="match status" value="10"/>
</dbReference>
<dbReference type="Gene3D" id="1.25.40.10">
    <property type="entry name" value="Tetratricopeptide repeat domain"/>
    <property type="match status" value="5"/>
</dbReference>
<evidence type="ECO:0000313" key="17">
    <source>
        <dbReference type="Proteomes" id="UP000807716"/>
    </source>
</evidence>
<evidence type="ECO:0000313" key="16">
    <source>
        <dbReference type="EMBL" id="KAG0257464.1"/>
    </source>
</evidence>
<comment type="subcellular location">
    <subcellularLocation>
        <location evidence="1">Nucleus</location>
    </subcellularLocation>
</comment>
<dbReference type="InterPro" id="IPR003107">
    <property type="entry name" value="HAT"/>
</dbReference>
<evidence type="ECO:0000256" key="6">
    <source>
        <dbReference type="ARBA" id="ARBA00022737"/>
    </source>
</evidence>
<evidence type="ECO:0000256" key="8">
    <source>
        <dbReference type="ARBA" id="ARBA00023242"/>
    </source>
</evidence>
<dbReference type="Pfam" id="PF23233">
    <property type="entry name" value="HAT_Syf1_CNRKL1_N"/>
    <property type="match status" value="1"/>
</dbReference>
<comment type="function">
    <text evidence="9">Involved in pre-mRNA splicing and cell cycle progression.</text>
</comment>
<dbReference type="InterPro" id="IPR011990">
    <property type="entry name" value="TPR-like_helical_dom_sf"/>
</dbReference>
<dbReference type="GO" id="GO:0071014">
    <property type="term" value="C:post-mRNA release spliceosomal complex"/>
    <property type="evidence" value="ECO:0007669"/>
    <property type="project" value="TreeGrafter"/>
</dbReference>
<dbReference type="Pfam" id="PF23220">
    <property type="entry name" value="HAT_Syf1_M"/>
    <property type="match status" value="1"/>
</dbReference>
<evidence type="ECO:0000259" key="15">
    <source>
        <dbReference type="Pfam" id="PF23233"/>
    </source>
</evidence>
<dbReference type="InterPro" id="IPR056350">
    <property type="entry name" value="HAT_Syf1_central"/>
</dbReference>
<dbReference type="InterPro" id="IPR045075">
    <property type="entry name" value="Syf1-like"/>
</dbReference>
<proteinExistence type="inferred from homology"/>
<evidence type="ECO:0000256" key="10">
    <source>
        <dbReference type="ARBA" id="ARBA00039472"/>
    </source>
</evidence>
<evidence type="ECO:0000256" key="9">
    <source>
        <dbReference type="ARBA" id="ARBA00037272"/>
    </source>
</evidence>
<keyword evidence="17" id="KW-1185">Reference proteome</keyword>
<dbReference type="InterPro" id="IPR055430">
    <property type="entry name" value="HAT_Syf1_CNRKL1_C"/>
</dbReference>
<dbReference type="SUPFAM" id="SSF48452">
    <property type="entry name" value="TPR-like"/>
    <property type="match status" value="3"/>
</dbReference>
<evidence type="ECO:0000259" key="13">
    <source>
        <dbReference type="Pfam" id="PF23220"/>
    </source>
</evidence>
<evidence type="ECO:0000256" key="4">
    <source>
        <dbReference type="ARBA" id="ARBA00022664"/>
    </source>
</evidence>
<reference evidence="16" key="1">
    <citation type="journal article" date="2020" name="Fungal Divers.">
        <title>Resolving the Mortierellaceae phylogeny through synthesis of multi-gene phylogenetics and phylogenomics.</title>
        <authorList>
            <person name="Vandepol N."/>
            <person name="Liber J."/>
            <person name="Desiro A."/>
            <person name="Na H."/>
            <person name="Kennedy M."/>
            <person name="Barry K."/>
            <person name="Grigoriev I.V."/>
            <person name="Miller A.N."/>
            <person name="O'Donnell K."/>
            <person name="Stajich J.E."/>
            <person name="Bonito G."/>
        </authorList>
    </citation>
    <scope>NUCLEOTIDE SEQUENCE</scope>
    <source>
        <strain evidence="16">BC1065</strain>
    </source>
</reference>
<dbReference type="Pfam" id="PF23231">
    <property type="entry name" value="HAT_Syf1_CNRKL1_C"/>
    <property type="match status" value="1"/>
</dbReference>
<feature type="domain" description="Pre-mRNA-splicing factor Syf1-like N-terminal HAT-repeats" evidence="15">
    <location>
        <begin position="13"/>
        <end position="159"/>
    </location>
</feature>
<keyword evidence="4" id="KW-0507">mRNA processing</keyword>